<gene>
    <name evidence="3" type="ORF">H9935_08465</name>
</gene>
<evidence type="ECO:0000256" key="1">
    <source>
        <dbReference type="ARBA" id="ARBA00023172"/>
    </source>
</evidence>
<dbReference type="Proteomes" id="UP000823893">
    <property type="component" value="Unassembled WGS sequence"/>
</dbReference>
<protein>
    <submittedName>
        <fullName evidence="3">Tyrosine-type recombinase/integrase</fullName>
    </submittedName>
</protein>
<dbReference type="AlphaFoldDB" id="A0A9D2N5M3"/>
<dbReference type="InterPro" id="IPR002104">
    <property type="entry name" value="Integrase_catalytic"/>
</dbReference>
<dbReference type="SUPFAM" id="SSF56349">
    <property type="entry name" value="DNA breaking-rejoining enzymes"/>
    <property type="match status" value="1"/>
</dbReference>
<evidence type="ECO:0000313" key="4">
    <source>
        <dbReference type="Proteomes" id="UP000823893"/>
    </source>
</evidence>
<dbReference type="Gene3D" id="1.10.443.10">
    <property type="entry name" value="Intergrase catalytic core"/>
    <property type="match status" value="1"/>
</dbReference>
<evidence type="ECO:0000313" key="3">
    <source>
        <dbReference type="EMBL" id="HJC10837.1"/>
    </source>
</evidence>
<dbReference type="Pfam" id="PF00589">
    <property type="entry name" value="Phage_integrase"/>
    <property type="match status" value="1"/>
</dbReference>
<dbReference type="InterPro" id="IPR050090">
    <property type="entry name" value="Tyrosine_recombinase_XerCD"/>
</dbReference>
<dbReference type="GO" id="GO:0003677">
    <property type="term" value="F:DNA binding"/>
    <property type="evidence" value="ECO:0007669"/>
    <property type="project" value="InterPro"/>
</dbReference>
<reference evidence="3" key="1">
    <citation type="journal article" date="2021" name="PeerJ">
        <title>Extensive microbial diversity within the chicken gut microbiome revealed by metagenomics and culture.</title>
        <authorList>
            <person name="Gilroy R."/>
            <person name="Ravi A."/>
            <person name="Getino M."/>
            <person name="Pursley I."/>
            <person name="Horton D.L."/>
            <person name="Alikhan N.F."/>
            <person name="Baker D."/>
            <person name="Gharbi K."/>
            <person name="Hall N."/>
            <person name="Watson M."/>
            <person name="Adriaenssens E.M."/>
            <person name="Foster-Nyarko E."/>
            <person name="Jarju S."/>
            <person name="Secka A."/>
            <person name="Antonio M."/>
            <person name="Oren A."/>
            <person name="Chaudhuri R.R."/>
            <person name="La Ragione R."/>
            <person name="Hildebrand F."/>
            <person name="Pallen M.J."/>
        </authorList>
    </citation>
    <scope>NUCLEOTIDE SEQUENCE</scope>
    <source>
        <strain evidence="3">ChiSxjej6B18-287</strain>
    </source>
</reference>
<sequence length="178" mass="20730">MADTDFKKMLAVRNNCMIDLIYSLGLRIGEAAALNLEDYSREDSAVRIRGKGNRERILYISSAAVREKMDRWLDIREEDNSLERAVFLNKYGRRISIYGIEKIFYKYRDRAGIAREITPHSLRHSFATQLLENGAGIRDVQELLGHKSIVTTQIYTEVSLCRKREILEKYNGRNFLHI</sequence>
<proteinExistence type="predicted"/>
<dbReference type="InterPro" id="IPR013762">
    <property type="entry name" value="Integrase-like_cat_sf"/>
</dbReference>
<organism evidence="3 4">
    <name type="scientific">Candidatus Blautia merdigallinarum</name>
    <dbReference type="NCBI Taxonomy" id="2838495"/>
    <lineage>
        <taxon>Bacteria</taxon>
        <taxon>Bacillati</taxon>
        <taxon>Bacillota</taxon>
        <taxon>Clostridia</taxon>
        <taxon>Lachnospirales</taxon>
        <taxon>Lachnospiraceae</taxon>
        <taxon>Blautia</taxon>
    </lineage>
</organism>
<keyword evidence="1" id="KW-0233">DNA recombination</keyword>
<dbReference type="PROSITE" id="PS51898">
    <property type="entry name" value="TYR_RECOMBINASE"/>
    <property type="match status" value="1"/>
</dbReference>
<comment type="caution">
    <text evidence="3">The sequence shown here is derived from an EMBL/GenBank/DDBJ whole genome shotgun (WGS) entry which is preliminary data.</text>
</comment>
<dbReference type="PANTHER" id="PTHR30349">
    <property type="entry name" value="PHAGE INTEGRASE-RELATED"/>
    <property type="match status" value="1"/>
</dbReference>
<dbReference type="GO" id="GO:0006310">
    <property type="term" value="P:DNA recombination"/>
    <property type="evidence" value="ECO:0007669"/>
    <property type="project" value="UniProtKB-KW"/>
</dbReference>
<feature type="domain" description="Tyr recombinase" evidence="2">
    <location>
        <begin position="1"/>
        <end position="168"/>
    </location>
</feature>
<name>A0A9D2N5M3_9FIRM</name>
<dbReference type="PANTHER" id="PTHR30349:SF81">
    <property type="entry name" value="TYROSINE RECOMBINASE XERC"/>
    <property type="match status" value="1"/>
</dbReference>
<dbReference type="GO" id="GO:0015074">
    <property type="term" value="P:DNA integration"/>
    <property type="evidence" value="ECO:0007669"/>
    <property type="project" value="InterPro"/>
</dbReference>
<dbReference type="EMBL" id="DWWV01000108">
    <property type="protein sequence ID" value="HJC10837.1"/>
    <property type="molecule type" value="Genomic_DNA"/>
</dbReference>
<evidence type="ECO:0000259" key="2">
    <source>
        <dbReference type="PROSITE" id="PS51898"/>
    </source>
</evidence>
<dbReference type="InterPro" id="IPR011010">
    <property type="entry name" value="DNA_brk_join_enz"/>
</dbReference>
<accession>A0A9D2N5M3</accession>
<reference evidence="3" key="2">
    <citation type="submission" date="2021-04" db="EMBL/GenBank/DDBJ databases">
        <authorList>
            <person name="Gilroy R."/>
        </authorList>
    </citation>
    <scope>NUCLEOTIDE SEQUENCE</scope>
    <source>
        <strain evidence="3">ChiSxjej6B18-287</strain>
    </source>
</reference>